<dbReference type="PROSITE" id="PS51257">
    <property type="entry name" value="PROKAR_LIPOPROTEIN"/>
    <property type="match status" value="1"/>
</dbReference>
<proteinExistence type="inferred from homology"/>
<dbReference type="Pfam" id="PF14322">
    <property type="entry name" value="SusD-like_3"/>
    <property type="match status" value="1"/>
</dbReference>
<comment type="subcellular location">
    <subcellularLocation>
        <location evidence="1">Cell outer membrane</location>
    </subcellularLocation>
</comment>
<keyword evidence="3" id="KW-0732">Signal</keyword>
<keyword evidence="4" id="KW-0472">Membrane</keyword>
<evidence type="ECO:0000313" key="8">
    <source>
        <dbReference type="EMBL" id="SCD21303.1"/>
    </source>
</evidence>
<dbReference type="InterPro" id="IPR011990">
    <property type="entry name" value="TPR-like_helical_dom_sf"/>
</dbReference>
<dbReference type="Gene3D" id="1.25.40.390">
    <property type="match status" value="1"/>
</dbReference>
<feature type="domain" description="SusD-like N-terminal" evidence="7">
    <location>
        <begin position="117"/>
        <end position="234"/>
    </location>
</feature>
<organism evidence="8 9">
    <name type="scientific">Proteiniphilum saccharofermentans</name>
    <dbReference type="NCBI Taxonomy" id="1642647"/>
    <lineage>
        <taxon>Bacteria</taxon>
        <taxon>Pseudomonadati</taxon>
        <taxon>Bacteroidota</taxon>
        <taxon>Bacteroidia</taxon>
        <taxon>Bacteroidales</taxon>
        <taxon>Dysgonomonadaceae</taxon>
        <taxon>Proteiniphilum</taxon>
    </lineage>
</organism>
<protein>
    <submittedName>
        <fullName evidence="8">RagB/SusD domain-containing protein</fullName>
    </submittedName>
</protein>
<dbReference type="RefSeq" id="WP_161947574.1">
    <property type="nucleotide sequence ID" value="NZ_LT605205.1"/>
</dbReference>
<evidence type="ECO:0000256" key="5">
    <source>
        <dbReference type="ARBA" id="ARBA00023237"/>
    </source>
</evidence>
<keyword evidence="9" id="KW-1185">Reference proteome</keyword>
<dbReference type="InterPro" id="IPR033985">
    <property type="entry name" value="SusD-like_N"/>
</dbReference>
<dbReference type="STRING" id="1642647.PSM36_2502"/>
<dbReference type="AlphaFoldDB" id="A0A1R3SYN4"/>
<evidence type="ECO:0000256" key="1">
    <source>
        <dbReference type="ARBA" id="ARBA00004442"/>
    </source>
</evidence>
<dbReference type="Proteomes" id="UP000187464">
    <property type="component" value="Chromosome I"/>
</dbReference>
<dbReference type="GO" id="GO:0009279">
    <property type="term" value="C:cell outer membrane"/>
    <property type="evidence" value="ECO:0007669"/>
    <property type="project" value="UniProtKB-SubCell"/>
</dbReference>
<evidence type="ECO:0000256" key="4">
    <source>
        <dbReference type="ARBA" id="ARBA00023136"/>
    </source>
</evidence>
<dbReference type="InterPro" id="IPR012944">
    <property type="entry name" value="SusD_RagB_dom"/>
</dbReference>
<sequence length="580" mass="66415">MKKNKNKSLNKKNSILLSFFSFILVIFLALSCNENEFLKEIPIDFYSPENSFVTAGDFEAAIYSLHSSLRDQLWGQSSQSRFPRIGWYGTDLVESRYDTDGSHNYSVLWGPHGLTFDIWELSYRLIFDANVILERSESDISQLTPEEKVYFQAEARFFRAYAYNILANLYGGVPIVLEEIKSPRRDFVRASRQETYEQCASDLEFAVANLNDIDKVDESRINKLAASHVLTEVYISLGRWQDAINEASKVINHPGTKLMTERFGSSTEYLFNDPNFYEGDVYWDLFRQGNQDRSAGNTESIWVLQYEYNVAGGGDQNYELERFVGPDLTKAHIFQSDGGTSPVLAKPNTYYNGRGQGFNKPSPYFLTTLWEKSGYDVDIRNSKGNIIRDVKVNNPGNEYDGKWVIADNLPLKISHNDDTTRHFYPIIGKVITPGKHPDPYWDPDQTIPGSLLGSAQHTWRKHYMIRLAETYLLRAEAYLGNNDLENAAKDINVVRNRSNAPSITPNEVDIDYILDERLRELYFETLRIITLARLNKVVDRAKKLNPIVGSTIQSHQNLWAIPFSEINKNVEAVLEQNPGY</sequence>
<evidence type="ECO:0000259" key="7">
    <source>
        <dbReference type="Pfam" id="PF14322"/>
    </source>
</evidence>
<accession>A0A1R3SYN4</accession>
<comment type="similarity">
    <text evidence="2">Belongs to the SusD family.</text>
</comment>
<dbReference type="SUPFAM" id="SSF48452">
    <property type="entry name" value="TPR-like"/>
    <property type="match status" value="1"/>
</dbReference>
<keyword evidence="5" id="KW-0998">Cell outer membrane</keyword>
<evidence type="ECO:0000256" key="3">
    <source>
        <dbReference type="ARBA" id="ARBA00022729"/>
    </source>
</evidence>
<name>A0A1R3SYN4_9BACT</name>
<dbReference type="Pfam" id="PF07980">
    <property type="entry name" value="SusD_RagB"/>
    <property type="match status" value="1"/>
</dbReference>
<dbReference type="EMBL" id="LT605205">
    <property type="protein sequence ID" value="SCD21303.1"/>
    <property type="molecule type" value="Genomic_DNA"/>
</dbReference>
<evidence type="ECO:0000259" key="6">
    <source>
        <dbReference type="Pfam" id="PF07980"/>
    </source>
</evidence>
<gene>
    <name evidence="8" type="ORF">PSM36_2502</name>
</gene>
<evidence type="ECO:0000313" key="9">
    <source>
        <dbReference type="Proteomes" id="UP000187464"/>
    </source>
</evidence>
<evidence type="ECO:0000256" key="2">
    <source>
        <dbReference type="ARBA" id="ARBA00006275"/>
    </source>
</evidence>
<dbReference type="KEGG" id="psac:PSM36_2502"/>
<reference evidence="8 9" key="1">
    <citation type="submission" date="2016-08" db="EMBL/GenBank/DDBJ databases">
        <authorList>
            <person name="Seilhamer J.J."/>
        </authorList>
    </citation>
    <scope>NUCLEOTIDE SEQUENCE [LARGE SCALE GENOMIC DNA]</scope>
    <source>
        <strain evidence="8">M3/6</strain>
    </source>
</reference>
<feature type="domain" description="RagB/SusD" evidence="6">
    <location>
        <begin position="463"/>
        <end position="580"/>
    </location>
</feature>